<reference evidence="1 2" key="1">
    <citation type="submission" date="2024-04" db="EMBL/GenBank/DDBJ databases">
        <authorList>
            <person name="Rising A."/>
            <person name="Reimegard J."/>
            <person name="Sonavane S."/>
            <person name="Akerstrom W."/>
            <person name="Nylinder S."/>
            <person name="Hedman E."/>
            <person name="Kallberg Y."/>
        </authorList>
    </citation>
    <scope>NUCLEOTIDE SEQUENCE [LARGE SCALE GENOMIC DNA]</scope>
</reference>
<dbReference type="Proteomes" id="UP001497382">
    <property type="component" value="Unassembled WGS sequence"/>
</dbReference>
<evidence type="ECO:0000313" key="2">
    <source>
        <dbReference type="Proteomes" id="UP001497382"/>
    </source>
</evidence>
<name>A0AAV1ZUD4_9ARAC</name>
<proteinExistence type="predicted"/>
<evidence type="ECO:0000313" key="1">
    <source>
        <dbReference type="EMBL" id="CAL1275404.1"/>
    </source>
</evidence>
<protein>
    <submittedName>
        <fullName evidence="1">Uncharacterized protein</fullName>
    </submittedName>
</protein>
<accession>A0AAV1ZUD4</accession>
<gene>
    <name evidence="1" type="ORF">LARSCL_LOCUS8050</name>
</gene>
<sequence>MTRIETCSFATLPANLLDEVEPGTLDRVEDFDEYGSLLVQIYYSNKMCDSFKNEDGKEFILFPERTSFCNHLHNGNKCDNDSE</sequence>
<organism evidence="1 2">
    <name type="scientific">Larinioides sclopetarius</name>
    <dbReference type="NCBI Taxonomy" id="280406"/>
    <lineage>
        <taxon>Eukaryota</taxon>
        <taxon>Metazoa</taxon>
        <taxon>Ecdysozoa</taxon>
        <taxon>Arthropoda</taxon>
        <taxon>Chelicerata</taxon>
        <taxon>Arachnida</taxon>
        <taxon>Araneae</taxon>
        <taxon>Araneomorphae</taxon>
        <taxon>Entelegynae</taxon>
        <taxon>Araneoidea</taxon>
        <taxon>Araneidae</taxon>
        <taxon>Larinioides</taxon>
    </lineage>
</organism>
<keyword evidence="2" id="KW-1185">Reference proteome</keyword>
<comment type="caution">
    <text evidence="1">The sequence shown here is derived from an EMBL/GenBank/DDBJ whole genome shotgun (WGS) entry which is preliminary data.</text>
</comment>
<dbReference type="AlphaFoldDB" id="A0AAV1ZUD4"/>
<dbReference type="EMBL" id="CAXIEN010000084">
    <property type="protein sequence ID" value="CAL1275404.1"/>
    <property type="molecule type" value="Genomic_DNA"/>
</dbReference>